<keyword evidence="7" id="KW-1185">Reference proteome</keyword>
<gene>
    <name evidence="6" type="ORF">C8D90_11456</name>
</gene>
<evidence type="ECO:0000313" key="7">
    <source>
        <dbReference type="Proteomes" id="UP000254848"/>
    </source>
</evidence>
<feature type="transmembrane region" description="Helical" evidence="4">
    <location>
        <begin position="278"/>
        <end position="299"/>
    </location>
</feature>
<evidence type="ECO:0000256" key="4">
    <source>
        <dbReference type="SAM" id="Phobius"/>
    </source>
</evidence>
<dbReference type="OrthoDB" id="9793415at2"/>
<feature type="transmembrane region" description="Helical" evidence="4">
    <location>
        <begin position="363"/>
        <end position="381"/>
    </location>
</feature>
<keyword evidence="2 4" id="KW-1133">Transmembrane helix</keyword>
<dbReference type="PANTHER" id="PTHR11360">
    <property type="entry name" value="MONOCARBOXYLATE TRANSPORTER"/>
    <property type="match status" value="1"/>
</dbReference>
<evidence type="ECO:0000313" key="6">
    <source>
        <dbReference type="EMBL" id="RDK84137.1"/>
    </source>
</evidence>
<evidence type="ECO:0000259" key="5">
    <source>
        <dbReference type="PROSITE" id="PS50850"/>
    </source>
</evidence>
<dbReference type="InterPro" id="IPR020846">
    <property type="entry name" value="MFS_dom"/>
</dbReference>
<keyword evidence="1 4" id="KW-0812">Transmembrane</keyword>
<dbReference type="PANTHER" id="PTHR11360:SF317">
    <property type="entry name" value="MAJOR FACILITATOR SUPERFAMILY (MFS) PROFILE DOMAIN-CONTAINING PROTEIN-RELATED"/>
    <property type="match status" value="1"/>
</dbReference>
<feature type="transmembrane region" description="Helical" evidence="4">
    <location>
        <begin position="34"/>
        <end position="58"/>
    </location>
</feature>
<dbReference type="InterPro" id="IPR011701">
    <property type="entry name" value="MFS"/>
</dbReference>
<keyword evidence="3 4" id="KW-0472">Membrane</keyword>
<feature type="transmembrane region" description="Helical" evidence="4">
    <location>
        <begin position="424"/>
        <end position="443"/>
    </location>
</feature>
<dbReference type="RefSeq" id="WP_115460328.1">
    <property type="nucleotide sequence ID" value="NZ_QRAP01000014.1"/>
</dbReference>
<feature type="transmembrane region" description="Helical" evidence="4">
    <location>
        <begin position="123"/>
        <end position="145"/>
    </location>
</feature>
<dbReference type="Proteomes" id="UP000254848">
    <property type="component" value="Unassembled WGS sequence"/>
</dbReference>
<evidence type="ECO:0000256" key="3">
    <source>
        <dbReference type="ARBA" id="ARBA00023136"/>
    </source>
</evidence>
<feature type="transmembrane region" description="Helical" evidence="4">
    <location>
        <begin position="329"/>
        <end position="351"/>
    </location>
</feature>
<evidence type="ECO:0000256" key="2">
    <source>
        <dbReference type="ARBA" id="ARBA00022989"/>
    </source>
</evidence>
<dbReference type="AlphaFoldDB" id="A0A370Q717"/>
<name>A0A370Q717_9GAMM</name>
<comment type="caution">
    <text evidence="6">The sequence shown here is derived from an EMBL/GenBank/DDBJ whole genome shotgun (WGS) entry which is preliminary data.</text>
</comment>
<feature type="transmembrane region" description="Helical" evidence="4">
    <location>
        <begin position="387"/>
        <end position="412"/>
    </location>
</feature>
<feature type="transmembrane region" description="Helical" evidence="4">
    <location>
        <begin position="95"/>
        <end position="116"/>
    </location>
</feature>
<dbReference type="SUPFAM" id="SSF103473">
    <property type="entry name" value="MFS general substrate transporter"/>
    <property type="match status" value="1"/>
</dbReference>
<sequence>MAQINETITTPPISPLGSFFAKPRIIAKPGFNRWLVPPAALAVHLCIGMAYGFSVYWLPMSQLIGGSEPLVCPVDMSFWQQLVTRSCDWKISMLGWTYTLFFVFLGCSAALWGSWLEKVGPRLVSFVATLCWCGGLLLSAVAIYYHQLWLLWLGAGVIGGIGLGLGYISPVSTLLRWFPDKRGMAAGMAIMGFGGGALVGAPLANWLMNFFADATGNGVWQSILTLSLIYALFMFCGTFGYRLPPLGWHPSGDKAQKAVSRNHTIQVHVSVAWRTPQFWLLWLVLWLNVTAGIGLLGMASPMLQEIFAGKLLSLDLAWQELNDDQLRRIATIAAGFTGLLSLFNIVGRFFWASVSDACGRKMTFAIIFMLGAVLYGSVPLINHAGYVTLFVCAFCVIISMYGGGFATIPAYLADIFGSQMVGAIHGRLLTAWSAAGISGPVLVNYLREYQLAQGIAPENVYDITLMVLTGLLVIGFICNQLVRPVSEKHAMTQEQQQQAKGMYTVNKDAQLTWEARPSYALMTLSWIAVGIPLLWGMGMTLRQAVRFFM</sequence>
<dbReference type="Pfam" id="PF07690">
    <property type="entry name" value="MFS_1"/>
    <property type="match status" value="1"/>
</dbReference>
<dbReference type="GO" id="GO:0022857">
    <property type="term" value="F:transmembrane transporter activity"/>
    <property type="evidence" value="ECO:0007669"/>
    <property type="project" value="InterPro"/>
</dbReference>
<feature type="transmembrane region" description="Helical" evidence="4">
    <location>
        <begin position="187"/>
        <end position="207"/>
    </location>
</feature>
<dbReference type="CDD" id="cd17353">
    <property type="entry name" value="MFS_OFA_like"/>
    <property type="match status" value="1"/>
</dbReference>
<protein>
    <submittedName>
        <fullName evidence="6">MFS transporter</fullName>
    </submittedName>
</protein>
<dbReference type="InterPro" id="IPR036259">
    <property type="entry name" value="MFS_trans_sf"/>
</dbReference>
<evidence type="ECO:0000256" key="1">
    <source>
        <dbReference type="ARBA" id="ARBA00022692"/>
    </source>
</evidence>
<dbReference type="EMBL" id="QRAP01000014">
    <property type="protein sequence ID" value="RDK84137.1"/>
    <property type="molecule type" value="Genomic_DNA"/>
</dbReference>
<dbReference type="InterPro" id="IPR050327">
    <property type="entry name" value="Proton-linked_MCT"/>
</dbReference>
<reference evidence="6 7" key="1">
    <citation type="submission" date="2018-07" db="EMBL/GenBank/DDBJ databases">
        <title>Genomic Encyclopedia of Type Strains, Phase IV (KMG-IV): sequencing the most valuable type-strain genomes for metagenomic binning, comparative biology and taxonomic classification.</title>
        <authorList>
            <person name="Goeker M."/>
        </authorList>
    </citation>
    <scope>NUCLEOTIDE SEQUENCE [LARGE SCALE GENOMIC DNA]</scope>
    <source>
        <strain evidence="6 7">DSM 103736</strain>
    </source>
</reference>
<feature type="domain" description="Major facilitator superfamily (MFS) profile" evidence="5">
    <location>
        <begin position="45"/>
        <end position="487"/>
    </location>
</feature>
<feature type="transmembrane region" description="Helical" evidence="4">
    <location>
        <begin position="519"/>
        <end position="541"/>
    </location>
</feature>
<feature type="transmembrane region" description="Helical" evidence="4">
    <location>
        <begin position="463"/>
        <end position="482"/>
    </location>
</feature>
<feature type="transmembrane region" description="Helical" evidence="4">
    <location>
        <begin position="219"/>
        <end position="241"/>
    </location>
</feature>
<dbReference type="PROSITE" id="PS50850">
    <property type="entry name" value="MFS"/>
    <property type="match status" value="1"/>
</dbReference>
<organism evidence="6 7">
    <name type="scientific">Enterobacillus tribolii</name>
    <dbReference type="NCBI Taxonomy" id="1487935"/>
    <lineage>
        <taxon>Bacteria</taxon>
        <taxon>Pseudomonadati</taxon>
        <taxon>Pseudomonadota</taxon>
        <taxon>Gammaproteobacteria</taxon>
        <taxon>Enterobacterales</taxon>
        <taxon>Hafniaceae</taxon>
        <taxon>Enterobacillus</taxon>
    </lineage>
</organism>
<proteinExistence type="predicted"/>
<feature type="transmembrane region" description="Helical" evidence="4">
    <location>
        <begin position="151"/>
        <end position="175"/>
    </location>
</feature>
<dbReference type="Gene3D" id="1.20.1250.20">
    <property type="entry name" value="MFS general substrate transporter like domains"/>
    <property type="match status" value="2"/>
</dbReference>
<accession>A0A370Q717</accession>